<dbReference type="PROSITE" id="PS01124">
    <property type="entry name" value="HTH_ARAC_FAMILY_2"/>
    <property type="match status" value="1"/>
</dbReference>
<dbReference type="SUPFAM" id="SSF46689">
    <property type="entry name" value="Homeodomain-like"/>
    <property type="match status" value="2"/>
</dbReference>
<evidence type="ECO:0000256" key="2">
    <source>
        <dbReference type="ARBA" id="ARBA00023125"/>
    </source>
</evidence>
<organism evidence="5 6">
    <name type="scientific">Cerasicoccus arenae</name>
    <dbReference type="NCBI Taxonomy" id="424488"/>
    <lineage>
        <taxon>Bacteria</taxon>
        <taxon>Pseudomonadati</taxon>
        <taxon>Verrucomicrobiota</taxon>
        <taxon>Opitutia</taxon>
        <taxon>Puniceicoccales</taxon>
        <taxon>Cerasicoccaceae</taxon>
        <taxon>Cerasicoccus</taxon>
    </lineage>
</organism>
<dbReference type="EMBL" id="BMXG01000002">
    <property type="protein sequence ID" value="GHB92743.1"/>
    <property type="molecule type" value="Genomic_DNA"/>
</dbReference>
<keyword evidence="6" id="KW-1185">Reference proteome</keyword>
<accession>A0A8J3DFH6</accession>
<reference evidence="5" key="2">
    <citation type="submission" date="2020-09" db="EMBL/GenBank/DDBJ databases">
        <authorList>
            <person name="Sun Q."/>
            <person name="Kim S."/>
        </authorList>
    </citation>
    <scope>NUCLEOTIDE SEQUENCE</scope>
    <source>
        <strain evidence="5">KCTC 12870</strain>
    </source>
</reference>
<dbReference type="GO" id="GO:0043565">
    <property type="term" value="F:sequence-specific DNA binding"/>
    <property type="evidence" value="ECO:0007669"/>
    <property type="project" value="InterPro"/>
</dbReference>
<keyword evidence="1" id="KW-0805">Transcription regulation</keyword>
<sequence length="217" mass="25048">MLFWHGDQSRYGFADESDGPYVLDFLAQTGPQCADIFTELQRLTGGVAPMPQQSEAARLFDEISRRFKEHQFKDPFHESLLLYEFLTSLWRDATRIPAERDPVAFASEYIERRYHLPITMDEVAQAAGISREHLTRRLTRKWGQSPGKRIQELRLKAGKDLVCNTTAPIEAICQHCGYLDPDAFARAFSRKFKISPSRMRQQFLEHASISKNNRIVL</sequence>
<dbReference type="Gene3D" id="1.10.10.60">
    <property type="entry name" value="Homeodomain-like"/>
    <property type="match status" value="1"/>
</dbReference>
<evidence type="ECO:0000259" key="4">
    <source>
        <dbReference type="PROSITE" id="PS01124"/>
    </source>
</evidence>
<dbReference type="InterPro" id="IPR018062">
    <property type="entry name" value="HTH_AraC-typ_CS"/>
</dbReference>
<dbReference type="Pfam" id="PF12833">
    <property type="entry name" value="HTH_18"/>
    <property type="match status" value="1"/>
</dbReference>
<protein>
    <recommendedName>
        <fullName evidence="4">HTH araC/xylS-type domain-containing protein</fullName>
    </recommendedName>
</protein>
<dbReference type="PANTHER" id="PTHR43280:SF28">
    <property type="entry name" value="HTH-TYPE TRANSCRIPTIONAL ACTIVATOR RHAS"/>
    <property type="match status" value="1"/>
</dbReference>
<dbReference type="AlphaFoldDB" id="A0A8J3DFH6"/>
<comment type="caution">
    <text evidence="5">The sequence shown here is derived from an EMBL/GenBank/DDBJ whole genome shotgun (WGS) entry which is preliminary data.</text>
</comment>
<evidence type="ECO:0000313" key="5">
    <source>
        <dbReference type="EMBL" id="GHB92743.1"/>
    </source>
</evidence>
<evidence type="ECO:0000256" key="3">
    <source>
        <dbReference type="ARBA" id="ARBA00023163"/>
    </source>
</evidence>
<reference evidence="5" key="1">
    <citation type="journal article" date="2014" name="Int. J. Syst. Evol. Microbiol.">
        <title>Complete genome sequence of Corynebacterium casei LMG S-19264T (=DSM 44701T), isolated from a smear-ripened cheese.</title>
        <authorList>
            <consortium name="US DOE Joint Genome Institute (JGI-PGF)"/>
            <person name="Walter F."/>
            <person name="Albersmeier A."/>
            <person name="Kalinowski J."/>
            <person name="Ruckert C."/>
        </authorList>
    </citation>
    <scope>NUCLEOTIDE SEQUENCE</scope>
    <source>
        <strain evidence="5">KCTC 12870</strain>
    </source>
</reference>
<proteinExistence type="predicted"/>
<dbReference type="Proteomes" id="UP000642829">
    <property type="component" value="Unassembled WGS sequence"/>
</dbReference>
<evidence type="ECO:0000256" key="1">
    <source>
        <dbReference type="ARBA" id="ARBA00023015"/>
    </source>
</evidence>
<dbReference type="PANTHER" id="PTHR43280">
    <property type="entry name" value="ARAC-FAMILY TRANSCRIPTIONAL REGULATOR"/>
    <property type="match status" value="1"/>
</dbReference>
<feature type="domain" description="HTH araC/xylS-type" evidence="4">
    <location>
        <begin position="104"/>
        <end position="202"/>
    </location>
</feature>
<dbReference type="InterPro" id="IPR018060">
    <property type="entry name" value="HTH_AraC"/>
</dbReference>
<keyword evidence="3" id="KW-0804">Transcription</keyword>
<name>A0A8J3DFH6_9BACT</name>
<evidence type="ECO:0000313" key="6">
    <source>
        <dbReference type="Proteomes" id="UP000642829"/>
    </source>
</evidence>
<keyword evidence="2" id="KW-0238">DNA-binding</keyword>
<dbReference type="PROSITE" id="PS00041">
    <property type="entry name" value="HTH_ARAC_FAMILY_1"/>
    <property type="match status" value="1"/>
</dbReference>
<dbReference type="GO" id="GO:0003700">
    <property type="term" value="F:DNA-binding transcription factor activity"/>
    <property type="evidence" value="ECO:0007669"/>
    <property type="project" value="InterPro"/>
</dbReference>
<dbReference type="InterPro" id="IPR009057">
    <property type="entry name" value="Homeodomain-like_sf"/>
</dbReference>
<dbReference type="SMART" id="SM00342">
    <property type="entry name" value="HTH_ARAC"/>
    <property type="match status" value="1"/>
</dbReference>
<gene>
    <name evidence="5" type="ORF">GCM10007047_04980</name>
</gene>